<keyword evidence="5" id="KW-0539">Nucleus</keyword>
<evidence type="ECO:0000256" key="1">
    <source>
        <dbReference type="ARBA" id="ARBA00004123"/>
    </source>
</evidence>
<dbReference type="AlphaFoldDB" id="A0ABD3BGJ8"/>
<evidence type="ECO:0000313" key="8">
    <source>
        <dbReference type="EMBL" id="KAL3616536.1"/>
    </source>
</evidence>
<organism evidence="8 9">
    <name type="scientific">Castilleja foliolosa</name>
    <dbReference type="NCBI Taxonomy" id="1961234"/>
    <lineage>
        <taxon>Eukaryota</taxon>
        <taxon>Viridiplantae</taxon>
        <taxon>Streptophyta</taxon>
        <taxon>Embryophyta</taxon>
        <taxon>Tracheophyta</taxon>
        <taxon>Spermatophyta</taxon>
        <taxon>Magnoliopsida</taxon>
        <taxon>eudicotyledons</taxon>
        <taxon>Gunneridae</taxon>
        <taxon>Pentapetalae</taxon>
        <taxon>asterids</taxon>
        <taxon>lamiids</taxon>
        <taxon>Lamiales</taxon>
        <taxon>Orobanchaceae</taxon>
        <taxon>Pedicularideae</taxon>
        <taxon>Castillejinae</taxon>
        <taxon>Castilleja</taxon>
    </lineage>
</organism>
<proteinExistence type="predicted"/>
<comment type="caution">
    <text evidence="8">The sequence shown here is derived from an EMBL/GenBank/DDBJ whole genome shotgun (WGS) entry which is preliminary data.</text>
</comment>
<keyword evidence="4" id="KW-0804">Transcription</keyword>
<keyword evidence="3" id="KW-0238">DNA-binding</keyword>
<dbReference type="Gene3D" id="3.40.1810.10">
    <property type="entry name" value="Transcription factor, MADS-box"/>
    <property type="match status" value="1"/>
</dbReference>
<dbReference type="InterPro" id="IPR036879">
    <property type="entry name" value="TF_MADSbox_sf"/>
</dbReference>
<evidence type="ECO:0000256" key="3">
    <source>
        <dbReference type="ARBA" id="ARBA00023125"/>
    </source>
</evidence>
<dbReference type="PANTHER" id="PTHR48019">
    <property type="entry name" value="SERUM RESPONSE FACTOR HOMOLOG"/>
    <property type="match status" value="1"/>
</dbReference>
<evidence type="ECO:0000256" key="2">
    <source>
        <dbReference type="ARBA" id="ARBA00023015"/>
    </source>
</evidence>
<dbReference type="GO" id="GO:0005634">
    <property type="term" value="C:nucleus"/>
    <property type="evidence" value="ECO:0007669"/>
    <property type="project" value="UniProtKB-SubCell"/>
</dbReference>
<dbReference type="InterPro" id="IPR002100">
    <property type="entry name" value="TF_MADSbox"/>
</dbReference>
<keyword evidence="6" id="KW-0175">Coiled coil</keyword>
<dbReference type="Proteomes" id="UP001632038">
    <property type="component" value="Unassembled WGS sequence"/>
</dbReference>
<evidence type="ECO:0000256" key="5">
    <source>
        <dbReference type="ARBA" id="ARBA00023242"/>
    </source>
</evidence>
<evidence type="ECO:0000256" key="4">
    <source>
        <dbReference type="ARBA" id="ARBA00023163"/>
    </source>
</evidence>
<dbReference type="PROSITE" id="PS50066">
    <property type="entry name" value="MADS_BOX_2"/>
    <property type="match status" value="1"/>
</dbReference>
<comment type="subcellular location">
    <subcellularLocation>
        <location evidence="1">Nucleus</location>
    </subcellularLocation>
</comment>
<keyword evidence="9" id="KW-1185">Reference proteome</keyword>
<evidence type="ECO:0000256" key="6">
    <source>
        <dbReference type="SAM" id="Coils"/>
    </source>
</evidence>
<dbReference type="InterPro" id="IPR050142">
    <property type="entry name" value="MADS-box/MEF2_TF"/>
</dbReference>
<dbReference type="EMBL" id="JAVIJP010000092">
    <property type="protein sequence ID" value="KAL3616536.1"/>
    <property type="molecule type" value="Genomic_DNA"/>
</dbReference>
<dbReference type="SUPFAM" id="SSF55455">
    <property type="entry name" value="SRF-like"/>
    <property type="match status" value="1"/>
</dbReference>
<feature type="domain" description="MADS-box" evidence="7">
    <location>
        <begin position="1"/>
        <end position="49"/>
    </location>
</feature>
<accession>A0ABD3BGJ8</accession>
<protein>
    <recommendedName>
        <fullName evidence="7">MADS-box domain-containing protein</fullName>
    </recommendedName>
</protein>
<reference evidence="9" key="1">
    <citation type="journal article" date="2024" name="IScience">
        <title>Strigolactones Initiate the Formation of Haustorium-like Structures in Castilleja.</title>
        <authorList>
            <person name="Buerger M."/>
            <person name="Peterson D."/>
            <person name="Chory J."/>
        </authorList>
    </citation>
    <scope>NUCLEOTIDE SEQUENCE [LARGE SCALE GENOMIC DNA]</scope>
</reference>
<dbReference type="Pfam" id="PF00319">
    <property type="entry name" value="SRF-TF"/>
    <property type="match status" value="1"/>
</dbReference>
<sequence>MARRKIKHAMIPNERVRKSTLKRRVENLYKKAYELSTLCNIEMFIILLNRKQGDLTTWPSQEKAMDGIAKFLAFPEQERLKKMVLQEKHLTDKMQDMAEQVSKLRQNNDEKEMKILMKQVADGKSFDELDLDQMNGLVHLIDENLEKLRIRGDKLAEMERRVSATCISNEGNQGEIIGEFKFKQEWPIDFSP</sequence>
<evidence type="ECO:0000259" key="7">
    <source>
        <dbReference type="PROSITE" id="PS50066"/>
    </source>
</evidence>
<feature type="coiled-coil region" evidence="6">
    <location>
        <begin position="87"/>
        <end position="114"/>
    </location>
</feature>
<evidence type="ECO:0000313" key="9">
    <source>
        <dbReference type="Proteomes" id="UP001632038"/>
    </source>
</evidence>
<keyword evidence="2" id="KW-0805">Transcription regulation</keyword>
<dbReference type="GO" id="GO:0003677">
    <property type="term" value="F:DNA binding"/>
    <property type="evidence" value="ECO:0007669"/>
    <property type="project" value="UniProtKB-KW"/>
</dbReference>
<gene>
    <name evidence="8" type="ORF">CASFOL_039926</name>
</gene>
<name>A0ABD3BGJ8_9LAMI</name>
<dbReference type="SMART" id="SM00432">
    <property type="entry name" value="MADS"/>
    <property type="match status" value="1"/>
</dbReference>